<dbReference type="RefSeq" id="WP_020773221.1">
    <property type="nucleotide sequence ID" value="NZ_ANIK01000035.1"/>
</dbReference>
<dbReference type="Proteomes" id="UP000011988">
    <property type="component" value="Unassembled WGS sequence"/>
</dbReference>
<dbReference type="InterPro" id="IPR003115">
    <property type="entry name" value="ParB_N"/>
</dbReference>
<dbReference type="PANTHER" id="PTHR33375">
    <property type="entry name" value="CHROMOSOME-PARTITIONING PROTEIN PARB-RELATED"/>
    <property type="match status" value="1"/>
</dbReference>
<proteinExistence type="predicted"/>
<dbReference type="SUPFAM" id="SSF110849">
    <property type="entry name" value="ParB/Sulfiredoxin"/>
    <property type="match status" value="1"/>
</dbReference>
<dbReference type="GO" id="GO:0005694">
    <property type="term" value="C:chromosome"/>
    <property type="evidence" value="ECO:0007669"/>
    <property type="project" value="TreeGrafter"/>
</dbReference>
<dbReference type="InterPro" id="IPR041595">
    <property type="entry name" value="Inorganic_Pase"/>
</dbReference>
<dbReference type="GO" id="GO:0007059">
    <property type="term" value="P:chromosome segregation"/>
    <property type="evidence" value="ECO:0007669"/>
    <property type="project" value="TreeGrafter"/>
</dbReference>
<organism evidence="3 4">
    <name type="scientific">Leptospira alstonii serovar Sichuan str. 79601</name>
    <dbReference type="NCBI Taxonomy" id="1218565"/>
    <lineage>
        <taxon>Bacteria</taxon>
        <taxon>Pseudomonadati</taxon>
        <taxon>Spirochaetota</taxon>
        <taxon>Spirochaetia</taxon>
        <taxon>Leptospirales</taxon>
        <taxon>Leptospiraceae</taxon>
        <taxon>Leptospira</taxon>
    </lineage>
</organism>
<dbReference type="PANTHER" id="PTHR33375:SF1">
    <property type="entry name" value="CHROMOSOME-PARTITIONING PROTEIN PARB-RELATED"/>
    <property type="match status" value="1"/>
</dbReference>
<dbReference type="AlphaFoldDB" id="M6CY07"/>
<name>M6CY07_9LEPT</name>
<dbReference type="SUPFAM" id="SSF109709">
    <property type="entry name" value="KorB DNA-binding domain-like"/>
    <property type="match status" value="1"/>
</dbReference>
<gene>
    <name evidence="3" type="ORF">LEP1GSC194_3528</name>
</gene>
<evidence type="ECO:0000313" key="4">
    <source>
        <dbReference type="Proteomes" id="UP000011988"/>
    </source>
</evidence>
<dbReference type="OrthoDB" id="343736at2"/>
<comment type="caution">
    <text evidence="3">The sequence shown here is derived from an EMBL/GenBank/DDBJ whole genome shotgun (WGS) entry which is preliminary data.</text>
</comment>
<dbReference type="InterPro" id="IPR036086">
    <property type="entry name" value="ParB/Sulfiredoxin_sf"/>
</dbReference>
<dbReference type="InterPro" id="IPR050336">
    <property type="entry name" value="Chromosome_partition/occlusion"/>
</dbReference>
<dbReference type="EMBL" id="ANIK01000035">
    <property type="protein sequence ID" value="EMJ95376.1"/>
    <property type="molecule type" value="Genomic_DNA"/>
</dbReference>
<accession>M6CY07</accession>
<evidence type="ECO:0000259" key="2">
    <source>
        <dbReference type="SMART" id="SM00470"/>
    </source>
</evidence>
<sequence>MEELEKEDITSELAEIILDKIHLAMTKENPSWQEMAMSDGPDSHEEELNSLLKEGFLKVLKHSSKTLSEGACIQLSKEFKTLKASYLSNYLKEKSKAVQTPEQKEEIQKSKLLPGQKRQGNYKKTYLQGIEIRIENKKGTYREGTDSHGKKWRNKIHNDYGYIKKTDGDHVDVFVGPDKESRVVFVINQKDKEGNFDEHKVMLGFHDEKSARNGYIKNYPKNWKGFGSIVKLTVGEFKEWLKTENTKKELKNPKIEFLKSKLSHLRSTLKNINTPQNKLFQKEEYGEMEEESVYKSLLLEVKKSTHLISNLQKADVGRPPDLIGTEEEWNDGRMHKKTESGWITLPKKREKRTPEETKIKKHPKKKIEEKPKKGNTHPTKLPFSQIRVIEQYTAKKDYDRNQIETLKIKIKKNGYDPSFPLSVDLKEGKWTVVAGHHRYEAVRELIEEGHLSQNIEIPVVEKNFASKNDRLVAQISENHRRNVLATDEAKAYGEMVKNGWDVKKISEELGIKVGEVNKRLALNNLSPELFALVHKKDRSLPLGIAEVIGMNAKDANDKPSHTMQIRAFKWYAENRSKYGSRGASVLQNYIKELQSGELENFDFDYVATDIQKEALKNVSKEKASANKKMLEVMLDGLTKSIQRPLGDNITSLNPQVVKELAASLALSADKGVESSSVLGRLGVIIQDLTLIKNSIQSKLKEIENESSTPLLFAKGFLQKIKKTLELSKGKKVEI</sequence>
<evidence type="ECO:0000313" key="3">
    <source>
        <dbReference type="EMBL" id="EMJ95376.1"/>
    </source>
</evidence>
<reference evidence="3 4" key="1">
    <citation type="submission" date="2013-01" db="EMBL/GenBank/DDBJ databases">
        <authorList>
            <person name="Harkins D.M."/>
            <person name="Durkin A.S."/>
            <person name="Brinkac L.M."/>
            <person name="Haft D.H."/>
            <person name="Selengut J.D."/>
            <person name="Sanka R."/>
            <person name="DePew J."/>
            <person name="Purushe J."/>
            <person name="Galloway R.L."/>
            <person name="Vinetz J.M."/>
            <person name="Sutton G.G."/>
            <person name="Nierman W.C."/>
            <person name="Fouts D.E."/>
        </authorList>
    </citation>
    <scope>NUCLEOTIDE SEQUENCE [LARGE SCALE GENOMIC DNA]</scope>
    <source>
        <strain evidence="3 4">79601</strain>
    </source>
</reference>
<dbReference type="Pfam" id="PF18823">
    <property type="entry name" value="InPase"/>
    <property type="match status" value="1"/>
</dbReference>
<dbReference type="Gene3D" id="3.90.1530.10">
    <property type="entry name" value="Conserved hypothetical protein from pyrococcus furiosus pfu- 392566-001, ParB domain"/>
    <property type="match status" value="1"/>
</dbReference>
<dbReference type="Gene3D" id="1.10.10.730">
    <property type="entry name" value="KorB DNA-binding domain"/>
    <property type="match status" value="1"/>
</dbReference>
<feature type="region of interest" description="Disordered" evidence="1">
    <location>
        <begin position="348"/>
        <end position="380"/>
    </location>
</feature>
<dbReference type="CDD" id="cd16387">
    <property type="entry name" value="ParB_N_Srx"/>
    <property type="match status" value="1"/>
</dbReference>
<dbReference type="PATRIC" id="fig|1218565.3.peg.1873"/>
<feature type="domain" description="ParB-like N-terminal" evidence="2">
    <location>
        <begin position="379"/>
        <end position="479"/>
    </location>
</feature>
<dbReference type="InterPro" id="IPR042075">
    <property type="entry name" value="KorB_DNA-db"/>
</dbReference>
<protein>
    <submittedName>
        <fullName evidence="3">ParB-like protein</fullName>
    </submittedName>
</protein>
<dbReference type="Pfam" id="PF02195">
    <property type="entry name" value="ParB_N"/>
    <property type="match status" value="1"/>
</dbReference>
<evidence type="ECO:0000256" key="1">
    <source>
        <dbReference type="SAM" id="MobiDB-lite"/>
    </source>
</evidence>
<dbReference type="SMART" id="SM00470">
    <property type="entry name" value="ParB"/>
    <property type="match status" value="1"/>
</dbReference>